<evidence type="ECO:0000313" key="1">
    <source>
        <dbReference type="EMBL" id="EAL60445.1"/>
    </source>
</evidence>
<dbReference type="InParanoid" id="Q54B05"/>
<reference evidence="1 2" key="1">
    <citation type="journal article" date="2005" name="Nature">
        <title>The genome of the social amoeba Dictyostelium discoideum.</title>
        <authorList>
            <consortium name="The Dictyostelium discoideum Sequencing Consortium"/>
            <person name="Eichinger L."/>
            <person name="Pachebat J.A."/>
            <person name="Glockner G."/>
            <person name="Rajandream M.A."/>
            <person name="Sucgang R."/>
            <person name="Berriman M."/>
            <person name="Song J."/>
            <person name="Olsen R."/>
            <person name="Szafranski K."/>
            <person name="Xu Q."/>
            <person name="Tunggal B."/>
            <person name="Kummerfeld S."/>
            <person name="Madera M."/>
            <person name="Konfortov B.A."/>
            <person name="Rivero F."/>
            <person name="Bankier A.T."/>
            <person name="Lehmann R."/>
            <person name="Hamlin N."/>
            <person name="Davies R."/>
            <person name="Gaudet P."/>
            <person name="Fey P."/>
            <person name="Pilcher K."/>
            <person name="Chen G."/>
            <person name="Saunders D."/>
            <person name="Sodergren E."/>
            <person name="Davis P."/>
            <person name="Kerhornou A."/>
            <person name="Nie X."/>
            <person name="Hall N."/>
            <person name="Anjard C."/>
            <person name="Hemphill L."/>
            <person name="Bason N."/>
            <person name="Farbrother P."/>
            <person name="Desany B."/>
            <person name="Just E."/>
            <person name="Morio T."/>
            <person name="Rost R."/>
            <person name="Churcher C."/>
            <person name="Cooper J."/>
            <person name="Haydock S."/>
            <person name="van Driessche N."/>
            <person name="Cronin A."/>
            <person name="Goodhead I."/>
            <person name="Muzny D."/>
            <person name="Mourier T."/>
            <person name="Pain A."/>
            <person name="Lu M."/>
            <person name="Harper D."/>
            <person name="Lindsay R."/>
            <person name="Hauser H."/>
            <person name="James K."/>
            <person name="Quiles M."/>
            <person name="Madan Babu M."/>
            <person name="Saito T."/>
            <person name="Buchrieser C."/>
            <person name="Wardroper A."/>
            <person name="Felder M."/>
            <person name="Thangavelu M."/>
            <person name="Johnson D."/>
            <person name="Knights A."/>
            <person name="Loulseged H."/>
            <person name="Mungall K."/>
            <person name="Oliver K."/>
            <person name="Price C."/>
            <person name="Quail M.A."/>
            <person name="Urushihara H."/>
            <person name="Hernandez J."/>
            <person name="Rabbinowitsch E."/>
            <person name="Steffen D."/>
            <person name="Sanders M."/>
            <person name="Ma J."/>
            <person name="Kohara Y."/>
            <person name="Sharp S."/>
            <person name="Simmonds M."/>
            <person name="Spiegler S."/>
            <person name="Tivey A."/>
            <person name="Sugano S."/>
            <person name="White B."/>
            <person name="Walker D."/>
            <person name="Woodward J."/>
            <person name="Winckler T."/>
            <person name="Tanaka Y."/>
            <person name="Shaulsky G."/>
            <person name="Schleicher M."/>
            <person name="Weinstock G."/>
            <person name="Rosenthal A."/>
            <person name="Cox E.C."/>
            <person name="Chisholm R.L."/>
            <person name="Gibbs R."/>
            <person name="Loomis W.F."/>
            <person name="Platzer M."/>
            <person name="Kay R.R."/>
            <person name="Williams J."/>
            <person name="Dear P.H."/>
            <person name="Noegel A.A."/>
            <person name="Barrell B."/>
            <person name="Kuspa A."/>
        </authorList>
    </citation>
    <scope>NUCLEOTIDE SEQUENCE [LARGE SCALE GENOMIC DNA]</scope>
    <source>
        <strain evidence="1 2">AX4</strain>
    </source>
</reference>
<dbReference type="GeneID" id="8629529"/>
<dbReference type="EMBL" id="AAFI02000225">
    <property type="protein sequence ID" value="EAL60445.1"/>
    <property type="molecule type" value="Genomic_DNA"/>
</dbReference>
<dbReference type="HOGENOM" id="CLU_1868980_0_0_1"/>
<dbReference type="PANTHER" id="PTHR32142:SF55">
    <property type="entry name" value="ANKYRIN REPEAT-CONTAINING PROTEIN-RELATED"/>
    <property type="match status" value="1"/>
</dbReference>
<name>Q54B05_DICDI</name>
<protein>
    <submittedName>
        <fullName evidence="1">Uncharacterized protein</fullName>
    </submittedName>
</protein>
<keyword evidence="2" id="KW-1185">Reference proteome</keyword>
<dbReference type="RefSeq" id="XP_628854.1">
    <property type="nucleotide sequence ID" value="XM_628852.1"/>
</dbReference>
<evidence type="ECO:0000313" key="2">
    <source>
        <dbReference type="Proteomes" id="UP000002195"/>
    </source>
</evidence>
<comment type="caution">
    <text evidence="1">The sequence shown here is derived from an EMBL/GenBank/DDBJ whole genome shotgun (WGS) entry which is preliminary data.</text>
</comment>
<dbReference type="KEGG" id="ddi:DDB_G0294006"/>
<sequence>MINNNQLELLKYKIKINDEFIKITENSLKLLFSNFGFQTSATDEKLNEILIFLLKYRKRELVPFDLVDIGIKCLNLNVIKFLTSELYSFQIFQSSLEWVVINSNSLFLNESLGSLQSLHSTDSIGLTTISIIIKNIT</sequence>
<dbReference type="VEuPathDB" id="AmoebaDB:DDB_G0294006"/>
<gene>
    <name evidence="1" type="ORF">DDB_G0294006</name>
</gene>
<dbReference type="PANTHER" id="PTHR32142">
    <property type="entry name" value="B BOX-TYPE DOMAIN-CONTAINING PROTEIN-RELATED"/>
    <property type="match status" value="1"/>
</dbReference>
<proteinExistence type="predicted"/>
<dbReference type="AlphaFoldDB" id="Q54B05"/>
<dbReference type="PaxDb" id="44689-DDB0219919"/>
<accession>Q54B05</accession>
<dbReference type="Proteomes" id="UP000002195">
    <property type="component" value="Unassembled WGS sequence"/>
</dbReference>
<organism evidence="1 2">
    <name type="scientific">Dictyostelium discoideum</name>
    <name type="common">Social amoeba</name>
    <dbReference type="NCBI Taxonomy" id="44689"/>
    <lineage>
        <taxon>Eukaryota</taxon>
        <taxon>Amoebozoa</taxon>
        <taxon>Evosea</taxon>
        <taxon>Eumycetozoa</taxon>
        <taxon>Dictyostelia</taxon>
        <taxon>Dictyosteliales</taxon>
        <taxon>Dictyosteliaceae</taxon>
        <taxon>Dictyostelium</taxon>
    </lineage>
</organism>